<dbReference type="Proteomes" id="UP000182152">
    <property type="component" value="Unassembled WGS sequence"/>
</dbReference>
<reference evidence="2 3" key="1">
    <citation type="submission" date="2014-12" db="EMBL/GenBank/DDBJ databases">
        <title>Draft genome sequences of 29 type strains of Enterococci.</title>
        <authorList>
            <person name="Zhong Z."/>
            <person name="Sun Z."/>
            <person name="Liu W."/>
            <person name="Zhang W."/>
            <person name="Zhang H."/>
        </authorList>
    </citation>
    <scope>NUCLEOTIDE SEQUENCE [LARGE SCALE GENOMIC DNA]</scope>
    <source>
        <strain evidence="2 3">DSM 15687</strain>
    </source>
</reference>
<organism evidence="2 3">
    <name type="scientific">Enterococcus ratti</name>
    <dbReference type="NCBI Taxonomy" id="150033"/>
    <lineage>
        <taxon>Bacteria</taxon>
        <taxon>Bacillati</taxon>
        <taxon>Bacillota</taxon>
        <taxon>Bacilli</taxon>
        <taxon>Lactobacillales</taxon>
        <taxon>Enterococcaceae</taxon>
        <taxon>Enterococcus</taxon>
    </lineage>
</organism>
<keyword evidence="3" id="KW-1185">Reference proteome</keyword>
<gene>
    <name evidence="2" type="ORF">RV14_GL002258</name>
</gene>
<name>A0A1L8WNT7_9ENTE</name>
<accession>A0A1L8WNT7</accession>
<feature type="transmembrane region" description="Helical" evidence="1">
    <location>
        <begin position="25"/>
        <end position="47"/>
    </location>
</feature>
<keyword evidence="1" id="KW-0812">Transmembrane</keyword>
<proteinExistence type="predicted"/>
<evidence type="ECO:0000313" key="3">
    <source>
        <dbReference type="Proteomes" id="UP000182152"/>
    </source>
</evidence>
<evidence type="ECO:0000256" key="1">
    <source>
        <dbReference type="SAM" id="Phobius"/>
    </source>
</evidence>
<protein>
    <submittedName>
        <fullName evidence="2">Uncharacterized protein</fullName>
    </submittedName>
</protein>
<dbReference type="AlphaFoldDB" id="A0A1L8WNT7"/>
<dbReference type="EMBL" id="JXLB01000008">
    <property type="protein sequence ID" value="OJG82683.1"/>
    <property type="molecule type" value="Genomic_DNA"/>
</dbReference>
<sequence length="52" mass="6211">MDSLCNIFFTLEVIKITKKRYFKGIFVIFGALFHFLNLVVLFVSFSFEKLWV</sequence>
<evidence type="ECO:0000313" key="2">
    <source>
        <dbReference type="EMBL" id="OJG82683.1"/>
    </source>
</evidence>
<comment type="caution">
    <text evidence="2">The sequence shown here is derived from an EMBL/GenBank/DDBJ whole genome shotgun (WGS) entry which is preliminary data.</text>
</comment>
<keyword evidence="1" id="KW-0472">Membrane</keyword>
<keyword evidence="1" id="KW-1133">Transmembrane helix</keyword>